<reference evidence="1" key="1">
    <citation type="submission" date="2023-07" db="EMBL/GenBank/DDBJ databases">
        <title>The genome sequence of Rhodocytophaga aerolata KACC 12507.</title>
        <authorList>
            <person name="Zhang X."/>
        </authorList>
    </citation>
    <scope>NUCLEOTIDE SEQUENCE</scope>
    <source>
        <strain evidence="1">KACC 12507</strain>
    </source>
</reference>
<dbReference type="RefSeq" id="WP_302041443.1">
    <property type="nucleotide sequence ID" value="NZ_JAUKPO010000034.1"/>
</dbReference>
<dbReference type="EMBL" id="JAUKPO010000034">
    <property type="protein sequence ID" value="MDO1450641.1"/>
    <property type="molecule type" value="Genomic_DNA"/>
</dbReference>
<accession>A0ABT8RG14</accession>
<protein>
    <submittedName>
        <fullName evidence="1">Uncharacterized protein</fullName>
    </submittedName>
</protein>
<organism evidence="1 2">
    <name type="scientific">Rhodocytophaga aerolata</name>
    <dbReference type="NCBI Taxonomy" id="455078"/>
    <lineage>
        <taxon>Bacteria</taxon>
        <taxon>Pseudomonadati</taxon>
        <taxon>Bacteroidota</taxon>
        <taxon>Cytophagia</taxon>
        <taxon>Cytophagales</taxon>
        <taxon>Rhodocytophagaceae</taxon>
        <taxon>Rhodocytophaga</taxon>
    </lineage>
</organism>
<comment type="caution">
    <text evidence="1">The sequence shown here is derived from an EMBL/GenBank/DDBJ whole genome shotgun (WGS) entry which is preliminary data.</text>
</comment>
<keyword evidence="2" id="KW-1185">Reference proteome</keyword>
<name>A0ABT8RG14_9BACT</name>
<proteinExistence type="predicted"/>
<gene>
    <name evidence="1" type="ORF">Q0590_30490</name>
</gene>
<sequence length="53" mass="5944">MDTTAGQDELYIDTTSSISYDISGEVIEKGSPDLDTLKYINRGEKPENTFKEK</sequence>
<dbReference type="Proteomes" id="UP001168528">
    <property type="component" value="Unassembled WGS sequence"/>
</dbReference>
<evidence type="ECO:0000313" key="2">
    <source>
        <dbReference type="Proteomes" id="UP001168528"/>
    </source>
</evidence>
<evidence type="ECO:0000313" key="1">
    <source>
        <dbReference type="EMBL" id="MDO1450641.1"/>
    </source>
</evidence>